<dbReference type="InterPro" id="IPR036412">
    <property type="entry name" value="HAD-like_sf"/>
</dbReference>
<feature type="domain" description="Sucrose phosphatase-like" evidence="1">
    <location>
        <begin position="51"/>
        <end position="218"/>
    </location>
</feature>
<dbReference type="Pfam" id="PF05116">
    <property type="entry name" value="S6PP"/>
    <property type="match status" value="1"/>
</dbReference>
<dbReference type="Gene3D" id="3.40.50.1000">
    <property type="entry name" value="HAD superfamily/HAD-like"/>
    <property type="match status" value="1"/>
</dbReference>
<dbReference type="SUPFAM" id="SSF56784">
    <property type="entry name" value="HAD-like"/>
    <property type="match status" value="1"/>
</dbReference>
<dbReference type="PIRSF" id="PIRSF030802">
    <property type="entry name" value="UCP030802"/>
    <property type="match status" value="1"/>
</dbReference>
<evidence type="ECO:0000313" key="2">
    <source>
        <dbReference type="EMBL" id="MDQ0155121.1"/>
    </source>
</evidence>
<organism evidence="2 3">
    <name type="scientific">Anoxybacillus andreesenii</name>
    <dbReference type="NCBI Taxonomy" id="1325932"/>
    <lineage>
        <taxon>Bacteria</taxon>
        <taxon>Bacillati</taxon>
        <taxon>Bacillota</taxon>
        <taxon>Bacilli</taxon>
        <taxon>Bacillales</taxon>
        <taxon>Anoxybacillaceae</taxon>
        <taxon>Anoxybacillus</taxon>
    </lineage>
</organism>
<reference evidence="2 3" key="1">
    <citation type="submission" date="2023-07" db="EMBL/GenBank/DDBJ databases">
        <title>Genomic Encyclopedia of Type Strains, Phase IV (KMG-IV): sequencing the most valuable type-strain genomes for metagenomic binning, comparative biology and taxonomic classification.</title>
        <authorList>
            <person name="Goeker M."/>
        </authorList>
    </citation>
    <scope>NUCLEOTIDE SEQUENCE [LARGE SCALE GENOMIC DNA]</scope>
    <source>
        <strain evidence="2 3">DSM 23948</strain>
    </source>
</reference>
<comment type="caution">
    <text evidence="2">The sequence shown here is derived from an EMBL/GenBank/DDBJ whole genome shotgun (WGS) entry which is preliminary data.</text>
</comment>
<dbReference type="InterPro" id="IPR023214">
    <property type="entry name" value="HAD_sf"/>
</dbReference>
<dbReference type="Proteomes" id="UP001231362">
    <property type="component" value="Unassembled WGS sequence"/>
</dbReference>
<proteinExistence type="predicted"/>
<dbReference type="EMBL" id="JAUSTU010000005">
    <property type="protein sequence ID" value="MDQ0155121.1"/>
    <property type="molecule type" value="Genomic_DNA"/>
</dbReference>
<dbReference type="RefSeq" id="WP_307149694.1">
    <property type="nucleotide sequence ID" value="NZ_JAUSTU010000005.1"/>
</dbReference>
<protein>
    <submittedName>
        <fullName evidence="2">Hydroxymethylpyrimidine pyrophosphatase-like HAD family hydrolase</fullName>
    </submittedName>
</protein>
<name>A0ABT9V2F1_9BACL</name>
<gene>
    <name evidence="2" type="ORF">J2S07_001425</name>
</gene>
<accession>A0ABT9V2F1</accession>
<sequence>MMFASDLDRTLIYSNRALSDYGVEEDIELVTVEQKLDQKVSFMSAGSLAYLQRISSKLLFVPVTTRSYEQYRRVLLPNTLQKYAVTSNGANILYEGMPLVDWKNKISKDITNSSMHLGEIIEQMKDNFYIPGEMRTVEQLFVYYYLSDRISSQLVQEIACFLAEKGWRVSYQGNKFYLMPLSISKGEAVRFIQEREGISTLIGAGDSSFDDDFLRICQYPFVLGHGELAQKPLKEHYQVIKEEGVKGGEMLLNSILKLIEKIQLASTP</sequence>
<keyword evidence="3" id="KW-1185">Reference proteome</keyword>
<dbReference type="InterPro" id="IPR024197">
    <property type="entry name" value="TPP-like"/>
</dbReference>
<dbReference type="InterPro" id="IPR006380">
    <property type="entry name" value="SPP-like_dom"/>
</dbReference>
<evidence type="ECO:0000259" key="1">
    <source>
        <dbReference type="Pfam" id="PF05116"/>
    </source>
</evidence>
<evidence type="ECO:0000313" key="3">
    <source>
        <dbReference type="Proteomes" id="UP001231362"/>
    </source>
</evidence>